<organism evidence="1 2">
    <name type="scientific">Camellia lanceoleosa</name>
    <dbReference type="NCBI Taxonomy" id="1840588"/>
    <lineage>
        <taxon>Eukaryota</taxon>
        <taxon>Viridiplantae</taxon>
        <taxon>Streptophyta</taxon>
        <taxon>Embryophyta</taxon>
        <taxon>Tracheophyta</taxon>
        <taxon>Spermatophyta</taxon>
        <taxon>Magnoliopsida</taxon>
        <taxon>eudicotyledons</taxon>
        <taxon>Gunneridae</taxon>
        <taxon>Pentapetalae</taxon>
        <taxon>asterids</taxon>
        <taxon>Ericales</taxon>
        <taxon>Theaceae</taxon>
        <taxon>Camellia</taxon>
    </lineage>
</organism>
<dbReference type="Proteomes" id="UP001060215">
    <property type="component" value="Chromosome 1"/>
</dbReference>
<gene>
    <name evidence="1" type="ORF">LOK49_LG01G03771</name>
</gene>
<proteinExistence type="predicted"/>
<dbReference type="EMBL" id="CM045758">
    <property type="protein sequence ID" value="KAI8030753.1"/>
    <property type="molecule type" value="Genomic_DNA"/>
</dbReference>
<sequence length="272" mass="29955">MFSLFVLSSGVGILSIPYALSSGGWLSLILLFGTAIATFYTSLLLKRCMDVDPNIKSYPDIGELAFGKTGRLVWSFSFCNHPWLDFVGCLYTSMSNKNEFSKVLLLCFIFSTIIYASMAIFGYLMFGSKVESQITLNLPTKKISSKVAIYTTLVNPIAKYALMVTPIVNVIENLFPYYNRRPTSLLIRIILVISTVIVALAIPFFGYLMSLVGAFLSVTASILLPCVCYLKVSGTYQRFGLEMAIIGGILLVGILIMIIGTYTSLTEIIGHL</sequence>
<accession>A0ACC0IZ69</accession>
<comment type="caution">
    <text evidence="1">The sequence shown here is derived from an EMBL/GenBank/DDBJ whole genome shotgun (WGS) entry which is preliminary data.</text>
</comment>
<evidence type="ECO:0000313" key="1">
    <source>
        <dbReference type="EMBL" id="KAI8030753.1"/>
    </source>
</evidence>
<reference evidence="1 2" key="1">
    <citation type="journal article" date="2022" name="Plant J.">
        <title>Chromosome-level genome of Camellia lanceoleosa provides a valuable resource for understanding genome evolution and self-incompatibility.</title>
        <authorList>
            <person name="Gong W."/>
            <person name="Xiao S."/>
            <person name="Wang L."/>
            <person name="Liao Z."/>
            <person name="Chang Y."/>
            <person name="Mo W."/>
            <person name="Hu G."/>
            <person name="Li W."/>
            <person name="Zhao G."/>
            <person name="Zhu H."/>
            <person name="Hu X."/>
            <person name="Ji K."/>
            <person name="Xiang X."/>
            <person name="Song Q."/>
            <person name="Yuan D."/>
            <person name="Jin S."/>
            <person name="Zhang L."/>
        </authorList>
    </citation>
    <scope>NUCLEOTIDE SEQUENCE [LARGE SCALE GENOMIC DNA]</scope>
    <source>
        <strain evidence="1">SQ_2022a</strain>
    </source>
</reference>
<name>A0ACC0IZ69_9ERIC</name>
<evidence type="ECO:0000313" key="2">
    <source>
        <dbReference type="Proteomes" id="UP001060215"/>
    </source>
</evidence>
<keyword evidence="2" id="KW-1185">Reference proteome</keyword>
<protein>
    <submittedName>
        <fullName evidence="1">Amino acid transporter AVT1J</fullName>
    </submittedName>
</protein>